<proteinExistence type="predicted"/>
<dbReference type="GeneID" id="88848247"/>
<dbReference type="EMBL" id="AP019367">
    <property type="protein sequence ID" value="BBH49517.1"/>
    <property type="molecule type" value="Genomic_DNA"/>
</dbReference>
<keyword evidence="3" id="KW-1185">Reference proteome</keyword>
<evidence type="ECO:0000313" key="3">
    <source>
        <dbReference type="Proteomes" id="UP000273154"/>
    </source>
</evidence>
<dbReference type="Gene3D" id="3.40.630.30">
    <property type="match status" value="1"/>
</dbReference>
<dbReference type="AlphaFoldDB" id="A0A3G9JVQ5"/>
<sequence>MDDMTDGITFERVTRTDLDDIVGLAQAAWYSPDGLGDLAAGTLDKAGLDGDEREAAARLLATDEVASYLAESTWGMKALLDGQVVGIILTQGTHASAEASAYWEGVGQQAREAAERLLARAREREERATEPSEPVYLDEARATDEMRAEAGLANQPRVLLLVVGEAARGHGLGRRLLARARDHFSRHGAERYWLVTDTDCDWPFYEHLGLERLAERTGAVADAPERYFVYGGRA</sequence>
<evidence type="ECO:0000313" key="2">
    <source>
        <dbReference type="EMBL" id="BBH49517.1"/>
    </source>
</evidence>
<dbReference type="InterPro" id="IPR016181">
    <property type="entry name" value="Acyl_CoA_acyltransferase"/>
</dbReference>
<dbReference type="GO" id="GO:0016747">
    <property type="term" value="F:acyltransferase activity, transferring groups other than amino-acyl groups"/>
    <property type="evidence" value="ECO:0007669"/>
    <property type="project" value="InterPro"/>
</dbReference>
<organism evidence="2 3">
    <name type="scientific">Parolsenella catena</name>
    <dbReference type="NCBI Taxonomy" id="2003188"/>
    <lineage>
        <taxon>Bacteria</taxon>
        <taxon>Bacillati</taxon>
        <taxon>Actinomycetota</taxon>
        <taxon>Coriobacteriia</taxon>
        <taxon>Coriobacteriales</taxon>
        <taxon>Atopobiaceae</taxon>
        <taxon>Parolsenella</taxon>
    </lineage>
</organism>
<gene>
    <name evidence="2" type="ORF">Pcatena_01040</name>
</gene>
<dbReference type="CDD" id="cd04301">
    <property type="entry name" value="NAT_SF"/>
    <property type="match status" value="1"/>
</dbReference>
<name>A0A3G9JVQ5_9ACTN</name>
<evidence type="ECO:0000259" key="1">
    <source>
        <dbReference type="PROSITE" id="PS51186"/>
    </source>
</evidence>
<feature type="domain" description="N-acetyltransferase" evidence="1">
    <location>
        <begin position="87"/>
        <end position="230"/>
    </location>
</feature>
<dbReference type="RefSeq" id="WP_172596327.1">
    <property type="nucleotide sequence ID" value="NZ_AP019367.1"/>
</dbReference>
<accession>A0A3G9JVQ5</accession>
<dbReference type="Pfam" id="PF00583">
    <property type="entry name" value="Acetyltransf_1"/>
    <property type="match status" value="1"/>
</dbReference>
<dbReference type="InterPro" id="IPR000182">
    <property type="entry name" value="GNAT_dom"/>
</dbReference>
<protein>
    <submittedName>
        <fullName evidence="2">N-acetylglutamate synthase</fullName>
    </submittedName>
</protein>
<dbReference type="SUPFAM" id="SSF55729">
    <property type="entry name" value="Acyl-CoA N-acyltransferases (Nat)"/>
    <property type="match status" value="1"/>
</dbReference>
<dbReference type="KEGG" id="pcat:Pcatena_01040"/>
<dbReference type="PROSITE" id="PS51186">
    <property type="entry name" value="GNAT"/>
    <property type="match status" value="1"/>
</dbReference>
<dbReference type="Proteomes" id="UP000273154">
    <property type="component" value="Chromosome"/>
</dbReference>
<reference evidence="3" key="1">
    <citation type="submission" date="2018-11" db="EMBL/GenBank/DDBJ databases">
        <title>Comparative genomics of Parolsenella catena and Libanicoccus massiliensis: Reclassification of Libanicoccus massiliensis as Parolsenella massiliensis comb. nov.</title>
        <authorList>
            <person name="Sakamoto M."/>
            <person name="Ikeyama N."/>
            <person name="Murakami T."/>
            <person name="Mori H."/>
            <person name="Yuki M."/>
            <person name="Ohkuma M."/>
        </authorList>
    </citation>
    <scope>NUCLEOTIDE SEQUENCE [LARGE SCALE GENOMIC DNA]</scope>
    <source>
        <strain evidence="3">JCM 31932</strain>
    </source>
</reference>